<sequence length="238" mass="23774">MFTYFQTVLTSVGDASTTLLQLPNDLAGLLGVGAVAGTAPIATNGALAGVSSVRMSPLAPTTEPGWSALPEFLVLPAVEGGAAATPLPVPATSLDITTTGVASGASDNAPAPSAREGDGKSDVLSTVKHVIGAVVATVSLTALAAVALPGLLGLLSTCAAGIRLGYRQAKAGTQLPDTVVSRFVGSGPIGVVRSSGQVQLRLRAPRIARTSSRLDAPERALHVVRSDSSAAHLLDQAV</sequence>
<feature type="region of interest" description="Disordered" evidence="1">
    <location>
        <begin position="100"/>
        <end position="120"/>
    </location>
</feature>
<evidence type="ECO:0000256" key="1">
    <source>
        <dbReference type="SAM" id="MobiDB-lite"/>
    </source>
</evidence>
<evidence type="ECO:0000313" key="3">
    <source>
        <dbReference type="EMBL" id="TPG36814.1"/>
    </source>
</evidence>
<keyword evidence="2" id="KW-0472">Membrane</keyword>
<gene>
    <name evidence="3" type="ORF">EAH80_02540</name>
</gene>
<keyword evidence="4" id="KW-1185">Reference proteome</keyword>
<dbReference type="AlphaFoldDB" id="A0A502EI47"/>
<dbReference type="Proteomes" id="UP000320095">
    <property type="component" value="Unassembled WGS sequence"/>
</dbReference>
<name>A0A502EI47_9MYCO</name>
<evidence type="ECO:0000313" key="4">
    <source>
        <dbReference type="Proteomes" id="UP000320095"/>
    </source>
</evidence>
<evidence type="ECO:0000256" key="2">
    <source>
        <dbReference type="SAM" id="Phobius"/>
    </source>
</evidence>
<dbReference type="OrthoDB" id="4636645at2"/>
<dbReference type="RefSeq" id="WP_140687685.1">
    <property type="nucleotide sequence ID" value="NZ_RCZG01000001.1"/>
</dbReference>
<reference evidence="3 4" key="1">
    <citation type="journal article" date="2019" name="Environ. Microbiol.">
        <title>Species interactions and distinct microbial communities in high Arctic permafrost affected cryosols are associated with the CH4 and CO2 gas fluxes.</title>
        <authorList>
            <person name="Altshuler I."/>
            <person name="Hamel J."/>
            <person name="Turney S."/>
            <person name="Magnuson E."/>
            <person name="Levesque R."/>
            <person name="Greer C."/>
            <person name="Whyte L.G."/>
        </authorList>
    </citation>
    <scope>NUCLEOTIDE SEQUENCE [LARGE SCALE GENOMIC DNA]</scope>
    <source>
        <strain evidence="3 4">S5.20</strain>
    </source>
</reference>
<feature type="transmembrane region" description="Helical" evidence="2">
    <location>
        <begin position="130"/>
        <end position="155"/>
    </location>
</feature>
<keyword evidence="2" id="KW-0812">Transmembrane</keyword>
<organism evidence="3 4">
    <name type="scientific">Mycolicibacterium hodleri</name>
    <dbReference type="NCBI Taxonomy" id="49897"/>
    <lineage>
        <taxon>Bacteria</taxon>
        <taxon>Bacillati</taxon>
        <taxon>Actinomycetota</taxon>
        <taxon>Actinomycetes</taxon>
        <taxon>Mycobacteriales</taxon>
        <taxon>Mycobacteriaceae</taxon>
        <taxon>Mycolicibacterium</taxon>
    </lineage>
</organism>
<dbReference type="EMBL" id="RCZG01000001">
    <property type="protein sequence ID" value="TPG36814.1"/>
    <property type="molecule type" value="Genomic_DNA"/>
</dbReference>
<protein>
    <submittedName>
        <fullName evidence="3">Uncharacterized protein</fullName>
    </submittedName>
</protein>
<comment type="caution">
    <text evidence="3">The sequence shown here is derived from an EMBL/GenBank/DDBJ whole genome shotgun (WGS) entry which is preliminary data.</text>
</comment>
<proteinExistence type="predicted"/>
<keyword evidence="2" id="KW-1133">Transmembrane helix</keyword>
<accession>A0A502EI47</accession>